<accession>A0A026W3B9</accession>
<proteinExistence type="predicted"/>
<evidence type="ECO:0000313" key="1">
    <source>
        <dbReference type="EMBL" id="EZA49534.1"/>
    </source>
</evidence>
<gene>
    <name evidence="1" type="ORF">X777_12235</name>
</gene>
<dbReference type="AlphaFoldDB" id="A0A026W3B9"/>
<evidence type="ECO:0000313" key="2">
    <source>
        <dbReference type="Proteomes" id="UP000053097"/>
    </source>
</evidence>
<name>A0A026W3B9_OOCBI</name>
<sequence>MAQERPEFAGMQRVSMVQFLCDRERGIRGANERFVGQRVFKRYPRSEGLLYIVGPAGVRRWFELLVKDEPYSICNSRFCRYSRRYTDVDFSDDLWDFKKYNIPWMHLDFQLIHHDLLCIVRKCRKCGEKMCKCSEI</sequence>
<dbReference type="Proteomes" id="UP000053097">
    <property type="component" value="Unassembled WGS sequence"/>
</dbReference>
<keyword evidence="2" id="KW-1185">Reference proteome</keyword>
<dbReference type="EMBL" id="KK107505">
    <property type="protein sequence ID" value="EZA49534.1"/>
    <property type="molecule type" value="Genomic_DNA"/>
</dbReference>
<protein>
    <submittedName>
        <fullName evidence="1">Uncharacterized protein</fullName>
    </submittedName>
</protein>
<organism evidence="1 2">
    <name type="scientific">Ooceraea biroi</name>
    <name type="common">Clonal raider ant</name>
    <name type="synonym">Cerapachys biroi</name>
    <dbReference type="NCBI Taxonomy" id="2015173"/>
    <lineage>
        <taxon>Eukaryota</taxon>
        <taxon>Metazoa</taxon>
        <taxon>Ecdysozoa</taxon>
        <taxon>Arthropoda</taxon>
        <taxon>Hexapoda</taxon>
        <taxon>Insecta</taxon>
        <taxon>Pterygota</taxon>
        <taxon>Neoptera</taxon>
        <taxon>Endopterygota</taxon>
        <taxon>Hymenoptera</taxon>
        <taxon>Apocrita</taxon>
        <taxon>Aculeata</taxon>
        <taxon>Formicoidea</taxon>
        <taxon>Formicidae</taxon>
        <taxon>Dorylinae</taxon>
        <taxon>Ooceraea</taxon>
    </lineage>
</organism>
<reference evidence="1 2" key="1">
    <citation type="journal article" date="2014" name="Curr. Biol.">
        <title>The genome of the clonal raider ant Cerapachys biroi.</title>
        <authorList>
            <person name="Oxley P.R."/>
            <person name="Ji L."/>
            <person name="Fetter-Pruneda I."/>
            <person name="McKenzie S.K."/>
            <person name="Li C."/>
            <person name="Hu H."/>
            <person name="Zhang G."/>
            <person name="Kronauer D.J."/>
        </authorList>
    </citation>
    <scope>NUCLEOTIDE SEQUENCE [LARGE SCALE GENOMIC DNA]</scope>
</reference>